<accession>A0A0E9WZ39</accession>
<organism evidence="2">
    <name type="scientific">Anguilla anguilla</name>
    <name type="common">European freshwater eel</name>
    <name type="synonym">Muraena anguilla</name>
    <dbReference type="NCBI Taxonomy" id="7936"/>
    <lineage>
        <taxon>Eukaryota</taxon>
        <taxon>Metazoa</taxon>
        <taxon>Chordata</taxon>
        <taxon>Craniata</taxon>
        <taxon>Vertebrata</taxon>
        <taxon>Euteleostomi</taxon>
        <taxon>Actinopterygii</taxon>
        <taxon>Neopterygii</taxon>
        <taxon>Teleostei</taxon>
        <taxon>Anguilliformes</taxon>
        <taxon>Anguillidae</taxon>
        <taxon>Anguilla</taxon>
    </lineage>
</organism>
<evidence type="ECO:0000313" key="2">
    <source>
        <dbReference type="EMBL" id="JAH95624.1"/>
    </source>
</evidence>
<reference evidence="2" key="1">
    <citation type="submission" date="2014-11" db="EMBL/GenBank/DDBJ databases">
        <authorList>
            <person name="Amaro Gonzalez C."/>
        </authorList>
    </citation>
    <scope>NUCLEOTIDE SEQUENCE</scope>
</reference>
<reference evidence="2" key="2">
    <citation type="journal article" date="2015" name="Fish Shellfish Immunol.">
        <title>Early steps in the European eel (Anguilla anguilla)-Vibrio vulnificus interaction in the gills: Role of the RtxA13 toxin.</title>
        <authorList>
            <person name="Callol A."/>
            <person name="Pajuelo D."/>
            <person name="Ebbesson L."/>
            <person name="Teles M."/>
            <person name="MacKenzie S."/>
            <person name="Amaro C."/>
        </authorList>
    </citation>
    <scope>NUCLEOTIDE SEQUENCE</scope>
</reference>
<feature type="compositionally biased region" description="Polar residues" evidence="1">
    <location>
        <begin position="1"/>
        <end position="19"/>
    </location>
</feature>
<sequence length="106" mass="11502">MPSRTSPLVGTLFPSSCMRTTGDPPGVSPTLPLPIRRLPLMSMGSLPGSEPQRRTCQTRILPSPPNRKSLPTSSNLALYCIRRSGWLQSSSLSLIYCNSCISPQCL</sequence>
<dbReference type="EMBL" id="GBXM01012953">
    <property type="protein sequence ID" value="JAH95624.1"/>
    <property type="molecule type" value="Transcribed_RNA"/>
</dbReference>
<feature type="region of interest" description="Disordered" evidence="1">
    <location>
        <begin position="1"/>
        <end position="30"/>
    </location>
</feature>
<dbReference type="AlphaFoldDB" id="A0A0E9WZ39"/>
<proteinExistence type="predicted"/>
<name>A0A0E9WZ39_ANGAN</name>
<evidence type="ECO:0000256" key="1">
    <source>
        <dbReference type="SAM" id="MobiDB-lite"/>
    </source>
</evidence>
<protein>
    <submittedName>
        <fullName evidence="2">Uncharacterized protein</fullName>
    </submittedName>
</protein>
<feature type="region of interest" description="Disordered" evidence="1">
    <location>
        <begin position="42"/>
        <end position="71"/>
    </location>
</feature>